<name>A0ABV9T3A1_9BACT</name>
<evidence type="ECO:0000313" key="2">
    <source>
        <dbReference type="EMBL" id="MFC4873198.1"/>
    </source>
</evidence>
<dbReference type="Gene3D" id="3.30.530.20">
    <property type="match status" value="1"/>
</dbReference>
<keyword evidence="3" id="KW-1185">Reference proteome</keyword>
<keyword evidence="1" id="KW-0812">Transmembrane</keyword>
<keyword evidence="1" id="KW-1133">Transmembrane helix</keyword>
<organism evidence="2 3">
    <name type="scientific">Negadavirga shengliensis</name>
    <dbReference type="NCBI Taxonomy" id="1389218"/>
    <lineage>
        <taxon>Bacteria</taxon>
        <taxon>Pseudomonadati</taxon>
        <taxon>Bacteroidota</taxon>
        <taxon>Cytophagia</taxon>
        <taxon>Cytophagales</taxon>
        <taxon>Cyclobacteriaceae</taxon>
        <taxon>Negadavirga</taxon>
    </lineage>
</organism>
<protein>
    <submittedName>
        <fullName evidence="2">SRPBCC family protein</fullName>
    </submittedName>
</protein>
<feature type="transmembrane region" description="Helical" evidence="1">
    <location>
        <begin position="7"/>
        <end position="25"/>
    </location>
</feature>
<evidence type="ECO:0000256" key="1">
    <source>
        <dbReference type="SAM" id="Phobius"/>
    </source>
</evidence>
<dbReference type="SUPFAM" id="SSF55961">
    <property type="entry name" value="Bet v1-like"/>
    <property type="match status" value="1"/>
</dbReference>
<dbReference type="CDD" id="cd07818">
    <property type="entry name" value="SRPBCC_1"/>
    <property type="match status" value="1"/>
</dbReference>
<keyword evidence="1" id="KW-0472">Membrane</keyword>
<gene>
    <name evidence="2" type="ORF">ACFPFU_15975</name>
</gene>
<sequence>MGILKKIFIGVVIIIAIPLVLALFVKKDYSVEREVVINKPKQEVFDYIKYLKNQDAYSKWATMDPDMKKTYRGTDGTVGFVSAWESDNGEVGTGEQEIKGITEGERIDFELRFIKPFEATSPAYMTTESLSENETVVKWGFSGHMNYPMNFMMLFMDFEEMIGEDLQSGLNNLKAQLER</sequence>
<accession>A0ABV9T3A1</accession>
<dbReference type="InterPro" id="IPR023393">
    <property type="entry name" value="START-like_dom_sf"/>
</dbReference>
<reference evidence="3" key="1">
    <citation type="journal article" date="2019" name="Int. J. Syst. Evol. Microbiol.">
        <title>The Global Catalogue of Microorganisms (GCM) 10K type strain sequencing project: providing services to taxonomists for standard genome sequencing and annotation.</title>
        <authorList>
            <consortium name="The Broad Institute Genomics Platform"/>
            <consortium name="The Broad Institute Genome Sequencing Center for Infectious Disease"/>
            <person name="Wu L."/>
            <person name="Ma J."/>
        </authorList>
    </citation>
    <scope>NUCLEOTIDE SEQUENCE [LARGE SCALE GENOMIC DNA]</scope>
    <source>
        <strain evidence="3">CGMCC 4.7466</strain>
    </source>
</reference>
<dbReference type="EMBL" id="JBHSJJ010000009">
    <property type="protein sequence ID" value="MFC4873198.1"/>
    <property type="molecule type" value="Genomic_DNA"/>
</dbReference>
<evidence type="ECO:0000313" key="3">
    <source>
        <dbReference type="Proteomes" id="UP001595818"/>
    </source>
</evidence>
<dbReference type="Proteomes" id="UP001595818">
    <property type="component" value="Unassembled WGS sequence"/>
</dbReference>
<dbReference type="RefSeq" id="WP_377065815.1">
    <property type="nucleotide sequence ID" value="NZ_JBHSJJ010000009.1"/>
</dbReference>
<comment type="caution">
    <text evidence="2">The sequence shown here is derived from an EMBL/GenBank/DDBJ whole genome shotgun (WGS) entry which is preliminary data.</text>
</comment>
<proteinExistence type="predicted"/>